<dbReference type="AlphaFoldDB" id="A0A099F1N5"/>
<dbReference type="InterPro" id="IPR019614">
    <property type="entry name" value="SAM-dep_methyl-trfase"/>
</dbReference>
<dbReference type="Gene3D" id="2.30.130.10">
    <property type="entry name" value="PUA domain"/>
    <property type="match status" value="1"/>
</dbReference>
<dbReference type="InterPro" id="IPR036974">
    <property type="entry name" value="PUA_sf"/>
</dbReference>
<dbReference type="Proteomes" id="UP000182312">
    <property type="component" value="Unassembled WGS sequence"/>
</dbReference>
<evidence type="ECO:0000313" key="10">
    <source>
        <dbReference type="EMBL" id="SFA44272.1"/>
    </source>
</evidence>
<evidence type="ECO:0000259" key="7">
    <source>
        <dbReference type="Pfam" id="PF10672"/>
    </source>
</evidence>
<evidence type="ECO:0000256" key="6">
    <source>
        <dbReference type="ARBA" id="ARBA00038091"/>
    </source>
</evidence>
<keyword evidence="11" id="KW-1185">Reference proteome</keyword>
<reference evidence="10 12" key="3">
    <citation type="submission" date="2016-10" db="EMBL/GenBank/DDBJ databases">
        <authorList>
            <person name="de Groot N.N."/>
        </authorList>
    </citation>
    <scope>NUCLEOTIDE SEQUENCE [LARGE SCALE GENOMIC DNA]</scope>
    <source>
        <strain evidence="10 12">CGMCC 1.6117</strain>
    </source>
</reference>
<evidence type="ECO:0000259" key="8">
    <source>
        <dbReference type="Pfam" id="PF17785"/>
    </source>
</evidence>
<dbReference type="GO" id="GO:0008168">
    <property type="term" value="F:methyltransferase activity"/>
    <property type="evidence" value="ECO:0007669"/>
    <property type="project" value="UniProtKB-KW"/>
</dbReference>
<feature type="domain" description="RlmI-like PUA" evidence="8">
    <location>
        <begin position="13"/>
        <end position="72"/>
    </location>
</feature>
<comment type="similarity">
    <text evidence="6">Belongs to the methyltransferase superfamily. RlmI family.</text>
</comment>
<dbReference type="InterPro" id="IPR041532">
    <property type="entry name" value="RlmI-like_PUA"/>
</dbReference>
<keyword evidence="2" id="KW-0963">Cytoplasm</keyword>
<dbReference type="GO" id="GO:0003723">
    <property type="term" value="F:RNA binding"/>
    <property type="evidence" value="ECO:0007669"/>
    <property type="project" value="InterPro"/>
</dbReference>
<keyword evidence="3 9" id="KW-0489">Methyltransferase</keyword>
<gene>
    <name evidence="9" type="ORF">IT41_12130</name>
    <name evidence="10" type="ORF">SAMN04487972_103186</name>
</gene>
<dbReference type="PANTHER" id="PTHR42873:SF1">
    <property type="entry name" value="S-ADENOSYLMETHIONINE-DEPENDENT METHYLTRANSFERASE DOMAIN-CONTAINING PROTEIN"/>
    <property type="match status" value="1"/>
</dbReference>
<dbReference type="InterPro" id="IPR029063">
    <property type="entry name" value="SAM-dependent_MTases_sf"/>
</dbReference>
<evidence type="ECO:0000313" key="9">
    <source>
        <dbReference type="EMBL" id="KGJ04042.1"/>
    </source>
</evidence>
<dbReference type="Pfam" id="PF10672">
    <property type="entry name" value="Methyltrans_SAM"/>
    <property type="match status" value="1"/>
</dbReference>
<dbReference type="EMBL" id="FOJO01000003">
    <property type="protein sequence ID" value="SFA44272.1"/>
    <property type="molecule type" value="Genomic_DNA"/>
</dbReference>
<dbReference type="GO" id="GO:0005737">
    <property type="term" value="C:cytoplasm"/>
    <property type="evidence" value="ECO:0007669"/>
    <property type="project" value="UniProtKB-SubCell"/>
</dbReference>
<reference evidence="9 11" key="2">
    <citation type="submission" date="2014-10" db="EMBL/GenBank/DDBJ databases">
        <title>Paracoccus sanguinis sp. nov., isolated from clinical specimens of New York State patients.</title>
        <authorList>
            <person name="Mingle L.A."/>
            <person name="Cole J.A."/>
            <person name="Lapierre P."/>
            <person name="Musser K.A."/>
        </authorList>
    </citation>
    <scope>NUCLEOTIDE SEQUENCE [LARGE SCALE GENOMIC DNA]</scope>
    <source>
        <strain evidence="9 11">JCM 14014</strain>
    </source>
</reference>
<evidence type="ECO:0000313" key="11">
    <source>
        <dbReference type="Proteomes" id="UP000029846"/>
    </source>
</evidence>
<sequence length="398" mass="42647">MTADLPIIRLRPKSRPQAIRHGFPWVYADELVTDRRTRALQPGSFALLEDATRQPLALVTVNPESRIIARVMDPDPQARIDRDWIAARIARALAMRQRLFDRPFYRLIHAEADGLPGTIIDRFGDAAVIQPNAAWAEHMADEIADALREVTGVATVILNGQGRARSLEGLEERMEVLSGSVSAPVEVPMNGAIYLADLAQGQKTGLFYDQRPNHAFAQRLAQGARVLDVFSHVGGFGLAALAAGAEHATCVDGSAPALELAQGGARAMGVAARLTTRQGDAFAQMEALAAEGAEFDLVICDPPAFAPSKQALEAGLRAYERVARLAAPLVAPGGYLGLCSCSHAADLTAFRNASARGIGRGGRRMQLIHTGQAGPDHPTLPQLAETGYLKALFFRLDG</sequence>
<protein>
    <submittedName>
        <fullName evidence="9">SAM-dependent methyltransferase</fullName>
    </submittedName>
</protein>
<comment type="subcellular location">
    <subcellularLocation>
        <location evidence="1">Cytoplasm</location>
    </subcellularLocation>
</comment>
<dbReference type="Proteomes" id="UP000029846">
    <property type="component" value="Unassembled WGS sequence"/>
</dbReference>
<dbReference type="RefSeq" id="WP_036741517.1">
    <property type="nucleotide sequence ID" value="NZ_FOJO01000003.1"/>
</dbReference>
<dbReference type="Gene3D" id="3.40.50.150">
    <property type="entry name" value="Vaccinia Virus protein VP39"/>
    <property type="match status" value="1"/>
</dbReference>
<dbReference type="PANTHER" id="PTHR42873">
    <property type="entry name" value="RIBOSOMAL RNA LARGE SUBUNIT METHYLTRANSFERASE"/>
    <property type="match status" value="1"/>
</dbReference>
<dbReference type="eggNOG" id="COG1092">
    <property type="taxonomic scope" value="Bacteria"/>
</dbReference>
<dbReference type="Pfam" id="PF17785">
    <property type="entry name" value="PUA_3"/>
    <property type="match status" value="1"/>
</dbReference>
<reference evidence="9 11" key="1">
    <citation type="submission" date="2014-09" db="EMBL/GenBank/DDBJ databases">
        <authorList>
            <person name="McGinnis J.M."/>
            <person name="Wolfgang W.J."/>
        </authorList>
    </citation>
    <scope>NUCLEOTIDE SEQUENCE [LARGE SCALE GENOMIC DNA]</scope>
    <source>
        <strain evidence="9 11">JCM 14014</strain>
    </source>
</reference>
<dbReference type="GO" id="GO:0032259">
    <property type="term" value="P:methylation"/>
    <property type="evidence" value="ECO:0007669"/>
    <property type="project" value="UniProtKB-KW"/>
</dbReference>
<keyword evidence="5" id="KW-0949">S-adenosyl-L-methionine</keyword>
<evidence type="ECO:0000313" key="12">
    <source>
        <dbReference type="Proteomes" id="UP000182312"/>
    </source>
</evidence>
<organism evidence="9 11">
    <name type="scientific">Paracoccus halophilus</name>
    <dbReference type="NCBI Taxonomy" id="376733"/>
    <lineage>
        <taxon>Bacteria</taxon>
        <taxon>Pseudomonadati</taxon>
        <taxon>Pseudomonadota</taxon>
        <taxon>Alphaproteobacteria</taxon>
        <taxon>Rhodobacterales</taxon>
        <taxon>Paracoccaceae</taxon>
        <taxon>Paracoccus</taxon>
    </lineage>
</organism>
<dbReference type="SUPFAM" id="SSF53335">
    <property type="entry name" value="S-adenosyl-L-methionine-dependent methyltransferases"/>
    <property type="match status" value="1"/>
</dbReference>
<evidence type="ECO:0000256" key="2">
    <source>
        <dbReference type="ARBA" id="ARBA00022490"/>
    </source>
</evidence>
<dbReference type="NCBIfam" id="NF046099">
    <property type="entry name" value="RSP_2647_MTase"/>
    <property type="match status" value="1"/>
</dbReference>
<dbReference type="InterPro" id="IPR015947">
    <property type="entry name" value="PUA-like_sf"/>
</dbReference>
<dbReference type="EMBL" id="JRKN01000015">
    <property type="protein sequence ID" value="KGJ04042.1"/>
    <property type="molecule type" value="Genomic_DNA"/>
</dbReference>
<dbReference type="SUPFAM" id="SSF88697">
    <property type="entry name" value="PUA domain-like"/>
    <property type="match status" value="1"/>
</dbReference>
<keyword evidence="4 9" id="KW-0808">Transferase</keyword>
<proteinExistence type="inferred from homology"/>
<evidence type="ECO:0000256" key="1">
    <source>
        <dbReference type="ARBA" id="ARBA00004496"/>
    </source>
</evidence>
<feature type="domain" description="S-adenosylmethionine-dependent methyltransferase" evidence="7">
    <location>
        <begin position="173"/>
        <end position="395"/>
    </location>
</feature>
<dbReference type="STRING" id="376733.SAMN04487972_103186"/>
<evidence type="ECO:0000256" key="4">
    <source>
        <dbReference type="ARBA" id="ARBA00022679"/>
    </source>
</evidence>
<dbReference type="Gene3D" id="3.30.750.80">
    <property type="entry name" value="RNA methyltransferase domain (HRMD) like"/>
    <property type="match status" value="1"/>
</dbReference>
<dbReference type="CDD" id="cd11572">
    <property type="entry name" value="RlmI_M_like"/>
    <property type="match status" value="1"/>
</dbReference>
<dbReference type="OrthoDB" id="9805492at2"/>
<dbReference type="CDD" id="cd02440">
    <property type="entry name" value="AdoMet_MTases"/>
    <property type="match status" value="1"/>
</dbReference>
<evidence type="ECO:0000256" key="3">
    <source>
        <dbReference type="ARBA" id="ARBA00022603"/>
    </source>
</evidence>
<accession>A0A099F1N5</accession>
<name>A0A099F1N5_9RHOB</name>
<evidence type="ECO:0000256" key="5">
    <source>
        <dbReference type="ARBA" id="ARBA00022691"/>
    </source>
</evidence>